<evidence type="ECO:0000313" key="1">
    <source>
        <dbReference type="EMBL" id="SDT29945.1"/>
    </source>
</evidence>
<dbReference type="RefSeq" id="WP_090209718.1">
    <property type="nucleotide sequence ID" value="NZ_LT629777.1"/>
</dbReference>
<accession>A0A1H1Z7Y4</accession>
<name>A0A1H1Z7Y4_9PSED</name>
<sequence>MPDIKDFEPGESELHATTGEMVGLAIPMRQGLALHFESTFLYRSPVHVYANMQGPEPAIHSKVEFSLAEANLPSGTYPLPSDKIKNVLYAIKWPGDDAIKTYYAKSGQFVLINRPQELYMAGNFKFETDAVDNTAYSVTINKFELRGEY</sequence>
<dbReference type="Proteomes" id="UP000199524">
    <property type="component" value="Chromosome I"/>
</dbReference>
<evidence type="ECO:0000313" key="2">
    <source>
        <dbReference type="Proteomes" id="UP000199524"/>
    </source>
</evidence>
<dbReference type="GeneID" id="300209774"/>
<protein>
    <submittedName>
        <fullName evidence="1">Uncharacterized protein</fullName>
    </submittedName>
</protein>
<dbReference type="AlphaFoldDB" id="A0A1H1Z7Y4"/>
<proteinExistence type="predicted"/>
<dbReference type="EMBL" id="LT629777">
    <property type="protein sequence ID" value="SDT29945.1"/>
    <property type="molecule type" value="Genomic_DNA"/>
</dbReference>
<organism evidence="1 2">
    <name type="scientific">Pseudomonas asplenii</name>
    <dbReference type="NCBI Taxonomy" id="53407"/>
    <lineage>
        <taxon>Bacteria</taxon>
        <taxon>Pseudomonadati</taxon>
        <taxon>Pseudomonadota</taxon>
        <taxon>Gammaproteobacteria</taxon>
        <taxon>Pseudomonadales</taxon>
        <taxon>Pseudomonadaceae</taxon>
        <taxon>Pseudomonas</taxon>
    </lineage>
</organism>
<reference evidence="2" key="1">
    <citation type="submission" date="2016-10" db="EMBL/GenBank/DDBJ databases">
        <authorList>
            <person name="Varghese N."/>
            <person name="Submissions S."/>
        </authorList>
    </citation>
    <scope>NUCLEOTIDE SEQUENCE [LARGE SCALE GENOMIC DNA]</scope>
    <source>
        <strain evidence="2">ATCC 23835</strain>
    </source>
</reference>
<keyword evidence="2" id="KW-1185">Reference proteome</keyword>
<gene>
    <name evidence="1" type="ORF">SAMN05216598_4905</name>
</gene>